<reference evidence="1 2" key="1">
    <citation type="submission" date="2019-05" db="EMBL/GenBank/DDBJ databases">
        <title>Psychrobacillus vulpis sp. nov., a new species isolated from feces of a red fox that inhabits in The Tablas de Daimiel Natural Park, Albacete, Spain.</title>
        <authorList>
            <person name="Rodriguez M."/>
            <person name="Reina J.C."/>
            <person name="Bejar V."/>
            <person name="Llamas I."/>
        </authorList>
    </citation>
    <scope>NUCLEOTIDE SEQUENCE [LARGE SCALE GENOMIC DNA]</scope>
    <source>
        <strain evidence="1 2">NEAU-3TGS17</strain>
    </source>
</reference>
<comment type="caution">
    <text evidence="1">The sequence shown here is derived from an EMBL/GenBank/DDBJ whole genome shotgun (WGS) entry which is preliminary data.</text>
</comment>
<dbReference type="Proteomes" id="UP000317316">
    <property type="component" value="Unassembled WGS sequence"/>
</dbReference>
<dbReference type="InterPro" id="IPR003718">
    <property type="entry name" value="OsmC/Ohr_fam"/>
</dbReference>
<sequence length="144" mass="15483">MEVKAIWQGGRAFEAKGASGYPMVMDATANYGGEGKAPTPTEMLLSSLAGCIGIDVTMILKPHLEKIESIEITVDGARREELPTAFTGYTLLFDVKGVIDAKKVIRAIKLGEEKYCAVSASLKAEVTYRLILNGEDVEIQTAEG</sequence>
<dbReference type="InterPro" id="IPR015946">
    <property type="entry name" value="KH_dom-like_a/b"/>
</dbReference>
<dbReference type="AlphaFoldDB" id="A0A544THX3"/>
<evidence type="ECO:0000313" key="1">
    <source>
        <dbReference type="EMBL" id="TQR17031.1"/>
    </source>
</evidence>
<dbReference type="PANTHER" id="PTHR34352">
    <property type="entry name" value="PROTEIN YHFA"/>
    <property type="match status" value="1"/>
</dbReference>
<dbReference type="RefSeq" id="WP_142537273.1">
    <property type="nucleotide sequence ID" value="NZ_BMIE01000002.1"/>
</dbReference>
<organism evidence="1 2">
    <name type="scientific">Psychrobacillus lasiicapitis</name>
    <dbReference type="NCBI Taxonomy" id="1636719"/>
    <lineage>
        <taxon>Bacteria</taxon>
        <taxon>Bacillati</taxon>
        <taxon>Bacillota</taxon>
        <taxon>Bacilli</taxon>
        <taxon>Bacillales</taxon>
        <taxon>Bacillaceae</taxon>
        <taxon>Psychrobacillus</taxon>
    </lineage>
</organism>
<name>A0A544THX3_9BACI</name>
<accession>A0A544THX3</accession>
<dbReference type="Pfam" id="PF02566">
    <property type="entry name" value="OsmC"/>
    <property type="match status" value="1"/>
</dbReference>
<dbReference type="PANTHER" id="PTHR34352:SF1">
    <property type="entry name" value="PROTEIN YHFA"/>
    <property type="match status" value="1"/>
</dbReference>
<dbReference type="EMBL" id="VDGH01000001">
    <property type="protein sequence ID" value="TQR17031.1"/>
    <property type="molecule type" value="Genomic_DNA"/>
</dbReference>
<dbReference type="InterPro" id="IPR036102">
    <property type="entry name" value="OsmC/Ohrsf"/>
</dbReference>
<keyword evidence="2" id="KW-1185">Reference proteome</keyword>
<evidence type="ECO:0000313" key="2">
    <source>
        <dbReference type="Proteomes" id="UP000317316"/>
    </source>
</evidence>
<gene>
    <name evidence="1" type="ORF">FG382_02445</name>
</gene>
<protein>
    <submittedName>
        <fullName evidence="1">OsmC family protein</fullName>
    </submittedName>
</protein>
<dbReference type="Gene3D" id="3.30.300.20">
    <property type="match status" value="1"/>
</dbReference>
<dbReference type="OrthoDB" id="9804010at2"/>
<proteinExistence type="predicted"/>
<dbReference type="SUPFAM" id="SSF82784">
    <property type="entry name" value="OsmC-like"/>
    <property type="match status" value="1"/>
</dbReference>